<dbReference type="InterPro" id="IPR011006">
    <property type="entry name" value="CheY-like_superfamily"/>
</dbReference>
<feature type="domain" description="Response regulatory" evidence="2">
    <location>
        <begin position="3"/>
        <end position="118"/>
    </location>
</feature>
<dbReference type="Pfam" id="PF00072">
    <property type="entry name" value="Response_reg"/>
    <property type="match status" value="1"/>
</dbReference>
<dbReference type="SMART" id="SM00448">
    <property type="entry name" value="REC"/>
    <property type="match status" value="1"/>
</dbReference>
<dbReference type="PROSITE" id="PS50110">
    <property type="entry name" value="RESPONSE_REGULATORY"/>
    <property type="match status" value="1"/>
</dbReference>
<dbReference type="InterPro" id="IPR001789">
    <property type="entry name" value="Sig_transdc_resp-reg_receiver"/>
</dbReference>
<dbReference type="Gene3D" id="3.40.50.2300">
    <property type="match status" value="1"/>
</dbReference>
<dbReference type="RefSeq" id="WP_029097925.1">
    <property type="nucleotide sequence ID" value="NZ_JAPYYP010000028.1"/>
</dbReference>
<keyword evidence="1" id="KW-0597">Phosphoprotein</keyword>
<organism evidence="3 4">
    <name type="scientific">Brevibacillus thermoruber</name>
    <dbReference type="NCBI Taxonomy" id="33942"/>
    <lineage>
        <taxon>Bacteria</taxon>
        <taxon>Bacillati</taxon>
        <taxon>Bacillota</taxon>
        <taxon>Bacilli</taxon>
        <taxon>Bacillales</taxon>
        <taxon>Paenibacillaceae</taxon>
        <taxon>Brevibacillus</taxon>
    </lineage>
</organism>
<feature type="modified residue" description="4-aspartylphosphate" evidence="1">
    <location>
        <position position="53"/>
    </location>
</feature>
<gene>
    <name evidence="3" type="ORF">O3V59_17905</name>
</gene>
<dbReference type="AlphaFoldDB" id="A0A9X3TTD5"/>
<comment type="caution">
    <text evidence="3">The sequence shown here is derived from an EMBL/GenBank/DDBJ whole genome shotgun (WGS) entry which is preliminary data.</text>
</comment>
<proteinExistence type="predicted"/>
<evidence type="ECO:0000313" key="4">
    <source>
        <dbReference type="Proteomes" id="UP001151071"/>
    </source>
</evidence>
<dbReference type="PANTHER" id="PTHR43228">
    <property type="entry name" value="TWO-COMPONENT RESPONSE REGULATOR"/>
    <property type="match status" value="1"/>
</dbReference>
<reference evidence="3" key="1">
    <citation type="submission" date="2022-12" db="EMBL/GenBank/DDBJ databases">
        <title>Draft genome sequence of the thermophilic strain Brevibacillus thermoruber HT42, isolated from Los Humeros, Puebla, Mexico, with biotechnological potential.</title>
        <authorList>
            <person name="Lara Sanchez J."/>
            <person name="Solis Palacios R."/>
            <person name="Bustos Baena A.S."/>
            <person name="Ruz Baez A.E."/>
            <person name="Espinosa Luna G."/>
            <person name="Oliart Ros R.M."/>
        </authorList>
    </citation>
    <scope>NUCLEOTIDE SEQUENCE</scope>
    <source>
        <strain evidence="3">HT42</strain>
    </source>
</reference>
<evidence type="ECO:0000256" key="1">
    <source>
        <dbReference type="PROSITE-ProRule" id="PRU00169"/>
    </source>
</evidence>
<keyword evidence="4" id="KW-1185">Reference proteome</keyword>
<dbReference type="EMBL" id="JAPYYP010000028">
    <property type="protein sequence ID" value="MDA5110246.1"/>
    <property type="molecule type" value="Genomic_DNA"/>
</dbReference>
<accession>A0A9X3TTD5</accession>
<sequence length="122" mass="13478">MRTTMIVDDTAFTRLMLRGMLESLGLEVVVEAESGEEAVKQFMLYRPDLVTLDISTPGMDELAAVKKIREIDGKAKIIVCSAVVQRDAIMRAIAAGASDFLAKPLQKDRVEWSIQHLKAENG</sequence>
<dbReference type="GO" id="GO:0000160">
    <property type="term" value="P:phosphorelay signal transduction system"/>
    <property type="evidence" value="ECO:0007669"/>
    <property type="project" value="InterPro"/>
</dbReference>
<evidence type="ECO:0000259" key="2">
    <source>
        <dbReference type="PROSITE" id="PS50110"/>
    </source>
</evidence>
<protein>
    <submittedName>
        <fullName evidence="3">Response regulator</fullName>
    </submittedName>
</protein>
<dbReference type="InterPro" id="IPR052048">
    <property type="entry name" value="ST_Response_Regulator"/>
</dbReference>
<evidence type="ECO:0000313" key="3">
    <source>
        <dbReference type="EMBL" id="MDA5110246.1"/>
    </source>
</evidence>
<name>A0A9X3TTD5_9BACL</name>
<dbReference type="Proteomes" id="UP001151071">
    <property type="component" value="Unassembled WGS sequence"/>
</dbReference>
<dbReference type="SUPFAM" id="SSF52172">
    <property type="entry name" value="CheY-like"/>
    <property type="match status" value="1"/>
</dbReference>
<dbReference type="PANTHER" id="PTHR43228:SF1">
    <property type="entry name" value="TWO-COMPONENT RESPONSE REGULATOR ARR22"/>
    <property type="match status" value="1"/>
</dbReference>